<feature type="region of interest" description="Disordered" evidence="1">
    <location>
        <begin position="548"/>
        <end position="625"/>
    </location>
</feature>
<organism evidence="2 3">
    <name type="scientific">Ustilago trichophora</name>
    <dbReference type="NCBI Taxonomy" id="86804"/>
    <lineage>
        <taxon>Eukaryota</taxon>
        <taxon>Fungi</taxon>
        <taxon>Dikarya</taxon>
        <taxon>Basidiomycota</taxon>
        <taxon>Ustilaginomycotina</taxon>
        <taxon>Ustilaginomycetes</taxon>
        <taxon>Ustilaginales</taxon>
        <taxon>Ustilaginaceae</taxon>
        <taxon>Ustilago</taxon>
    </lineage>
</organism>
<feature type="compositionally biased region" description="Low complexity" evidence="1">
    <location>
        <begin position="144"/>
        <end position="159"/>
    </location>
</feature>
<dbReference type="EMBL" id="OOIN01000036">
    <property type="protein sequence ID" value="SPO30979.1"/>
    <property type="molecule type" value="Genomic_DNA"/>
</dbReference>
<feature type="region of interest" description="Disordered" evidence="1">
    <location>
        <begin position="658"/>
        <end position="753"/>
    </location>
</feature>
<feature type="compositionally biased region" description="Polar residues" evidence="1">
    <location>
        <begin position="1123"/>
        <end position="1134"/>
    </location>
</feature>
<gene>
    <name evidence="2" type="ORF">UTRI_05384_B</name>
</gene>
<feature type="region of interest" description="Disordered" evidence="1">
    <location>
        <begin position="15"/>
        <end position="312"/>
    </location>
</feature>
<feature type="compositionally biased region" description="Polar residues" evidence="1">
    <location>
        <begin position="1282"/>
        <end position="1300"/>
    </location>
</feature>
<feature type="region of interest" description="Disordered" evidence="1">
    <location>
        <begin position="1159"/>
        <end position="1242"/>
    </location>
</feature>
<feature type="compositionally biased region" description="Low complexity" evidence="1">
    <location>
        <begin position="573"/>
        <end position="585"/>
    </location>
</feature>
<evidence type="ECO:0000313" key="3">
    <source>
        <dbReference type="Proteomes" id="UP000324022"/>
    </source>
</evidence>
<feature type="region of interest" description="Disordered" evidence="1">
    <location>
        <begin position="1361"/>
        <end position="1392"/>
    </location>
</feature>
<feature type="compositionally biased region" description="Low complexity" evidence="1">
    <location>
        <begin position="1586"/>
        <end position="1595"/>
    </location>
</feature>
<feature type="region of interest" description="Disordered" evidence="1">
    <location>
        <begin position="344"/>
        <end position="395"/>
    </location>
</feature>
<sequence length="1781" mass="188818">MSHLTYSTSNFEAEALASTSTSDSHHMEQLDDNSNDVRQKILALRQKKKAQLTTSAGLTVDDAPSSTHNPDRLTWFGVEDHASPSSSRVTSWAESRNSEEEDDADSTILGHYVSALPLPPPKSLAVEQTRSRKPRQTSRPSFASEETCSSSHESSSQASCMLDGDTDAHSLQTTAATENSSGPPSRRASSARASIASRRRSHNTTGKDLCVSAAAAAAAATASGSSKPLGPPPSMPLPPRPVTSPNSPCSPCARNGEFWPSRRSSRASALTAASSRSSTSARSSWKSSNPSIASSRLIPTPSERSDTSDLSDEELVGIRDISKHFPSPTAAPIALPPSLSHVLQRSGSLASNQSRSTSESCRAGSQSRRSASASHRTLSPVQDSPMDLPFDTPHARNDRIDAIKGEESSDSALSDVLDLTDNKGILMIGKRIQPAPLHSGLGGVARVGLGARTITRFDSEQSLRQKASQQLEVMQDSKYEHVSNSAMEPQIPRSHHKRSSTMTKSMSELVAALDLEASEWGQRLGESESMEFDTTRTIAAQARESHLLDARLPGPRISGEQSFDVPTPRKLPASDSMPSLSPSGSQELSLDDSQGPATAESSLIRSNSAKSNPSLRNSTDTSNDVGAAAEFRSIYDAYRGSTSTMASRFTAPVVRIEDPEGDELSDSELEGDVSSSDDMPRKRNKPSRKDRLGFEEQRAALRPRPSLVNRSTPLSAKPSQTFKSTLVPTQEEDSAASTGAPTTTSNQGADPYAFYEFSPSLPPFMPTGLSPRDLTGRGTWSSIVARASERMRSRQPSVASLASLATTTTSTGPVSMRQIRATARARQRQVDAAHRAREEMSDQFAAMSYRPFAIHDHAHSFANHAGMALDRRTSASTIFNAGSPDDMASGRSSSMSSLGYADSIAPSVGDYGSRWPVAIGADQGVGPEDAASMFGMTPFALSRQPSASQPREKKYVEFSMQTSPQPSPTDSRFPISDSLTVDDAGHRVDAGVGSDVRLSSYLDPSTPTRFSLDYLGIDAPLRRRRRKSATSLLSMHDLDAELDQPGLWPTKIRAPRLSSNERRSSNRESTVQAALDPDNNSDEESDLDVSANLEDLAERSGVLDASRGFKRKLHSTAKMANEMDSSLDGSTTRPIASIPARSRRISAALDRIRAQRISRDAGWNSSDDEGEVVNTPQRKTAASGRPSLPSSVAAKVASSANPLRRSKSMASMDTSSKRAATSPSPSMLRARSPSPDLSILTNPSDDEEVLLTADLELDTVELSHKTILDEEFDMMVGQTITTRFSGPVNPKTSSSASAGSRRQVRESGASGNSSGSAGEDGSELSPEASKDSQHTVQMHTRSRTSSMSSVIEMIQEADELLSSTSHSIGHSSGHDTNISETGGTSGHDPQKPNQVLAEIIRRRLSMRLQGLQTPVTLSSSRFVQSNGALVKANSASTDDDDDAQVEAGEEGVLSPSMQDTPDTMAGSEIWTSFHVDRSSSASTATTWSYRSNEDVVPRVLASKAITAGDNEVEAPADDNVAADQQRERVSSTSLAVAVAAASHAAAAAAAETSGARTIPALRRKSSGLPVARSTLSKPQPRPSLPLPSKSDPLAPIKTNVESKGSSSSDMPTAKPAMRRYQSIATLRSRPSEEVSKGTRDVPSPAAAAAAAADAAAKENSAAGGAITRRTTMRYSEGYQATPSKAIRSVASGITPSKLPSLRNAASTTSLRARAATAATAAAAACEQTVDASPSPLPSRKPTSGIPQRLPVVSNAGRSRLPSPGGARASASGLPRATPTST</sequence>
<feature type="compositionally biased region" description="Low complexity" evidence="1">
    <location>
        <begin position="1362"/>
        <end position="1371"/>
    </location>
</feature>
<feature type="compositionally biased region" description="Polar residues" evidence="1">
    <location>
        <begin position="83"/>
        <end position="95"/>
    </location>
</feature>
<feature type="compositionally biased region" description="Polar residues" evidence="1">
    <location>
        <begin position="344"/>
        <end position="359"/>
    </location>
</feature>
<dbReference type="Proteomes" id="UP000324022">
    <property type="component" value="Unassembled WGS sequence"/>
</dbReference>
<feature type="compositionally biased region" description="Pro residues" evidence="1">
    <location>
        <begin position="229"/>
        <end position="242"/>
    </location>
</feature>
<feature type="compositionally biased region" description="Polar residues" evidence="1">
    <location>
        <begin position="1599"/>
        <end position="1610"/>
    </location>
</feature>
<protein>
    <submittedName>
        <fullName evidence="2">Uncharacterized protein</fullName>
    </submittedName>
</protein>
<feature type="compositionally biased region" description="Low complexity" evidence="1">
    <location>
        <begin position="1190"/>
        <end position="1200"/>
    </location>
</feature>
<feature type="compositionally biased region" description="Acidic residues" evidence="1">
    <location>
        <begin position="1437"/>
        <end position="1449"/>
    </location>
</feature>
<feature type="compositionally biased region" description="Low complexity" evidence="1">
    <location>
        <begin position="360"/>
        <end position="379"/>
    </location>
</feature>
<proteinExistence type="predicted"/>
<feature type="compositionally biased region" description="Polar residues" evidence="1">
    <location>
        <begin position="708"/>
        <end position="728"/>
    </location>
</feature>
<reference evidence="2 3" key="1">
    <citation type="submission" date="2018-03" db="EMBL/GenBank/DDBJ databases">
        <authorList>
            <person name="Guldener U."/>
        </authorList>
    </citation>
    <scope>NUCLEOTIDE SEQUENCE [LARGE SCALE GENOMIC DNA]</scope>
    <source>
        <strain evidence="2 3">NBRC100155</strain>
    </source>
</reference>
<feature type="region of interest" description="Disordered" evidence="1">
    <location>
        <begin position="1051"/>
        <end position="1088"/>
    </location>
</feature>
<keyword evidence="3" id="KW-1185">Reference proteome</keyword>
<feature type="compositionally biased region" description="Polar residues" evidence="1">
    <location>
        <begin position="1208"/>
        <end position="1225"/>
    </location>
</feature>
<evidence type="ECO:0000256" key="1">
    <source>
        <dbReference type="SAM" id="MobiDB-lite"/>
    </source>
</evidence>
<feature type="compositionally biased region" description="Low complexity" evidence="1">
    <location>
        <begin position="1306"/>
        <end position="1325"/>
    </location>
</feature>
<feature type="compositionally biased region" description="Polar residues" evidence="1">
    <location>
        <begin position="169"/>
        <end position="183"/>
    </location>
</feature>
<feature type="region of interest" description="Disordered" evidence="1">
    <location>
        <begin position="1282"/>
        <end position="1348"/>
    </location>
</feature>
<feature type="compositionally biased region" description="Low complexity" evidence="1">
    <location>
        <begin position="212"/>
        <end position="228"/>
    </location>
</feature>
<feature type="region of interest" description="Disordered" evidence="1">
    <location>
        <begin position="1726"/>
        <end position="1781"/>
    </location>
</feature>
<name>A0A5C3EP37_9BASI</name>
<feature type="compositionally biased region" description="Basic and acidic residues" evidence="1">
    <location>
        <begin position="23"/>
        <end position="39"/>
    </location>
</feature>
<feature type="compositionally biased region" description="Basic and acidic residues" evidence="1">
    <location>
        <begin position="687"/>
        <end position="699"/>
    </location>
</feature>
<feature type="compositionally biased region" description="Low complexity" evidence="1">
    <location>
        <begin position="185"/>
        <end position="196"/>
    </location>
</feature>
<feature type="region of interest" description="Disordered" evidence="1">
    <location>
        <begin position="1432"/>
        <end position="1464"/>
    </location>
</feature>
<feature type="compositionally biased region" description="Low complexity" evidence="1">
    <location>
        <begin position="266"/>
        <end position="288"/>
    </location>
</feature>
<feature type="region of interest" description="Disordered" evidence="1">
    <location>
        <begin position="1550"/>
        <end position="1615"/>
    </location>
</feature>
<accession>A0A5C3EP37</accession>
<feature type="compositionally biased region" description="Low complexity" evidence="1">
    <location>
        <begin position="735"/>
        <end position="745"/>
    </location>
</feature>
<feature type="region of interest" description="Disordered" evidence="1">
    <location>
        <begin position="1120"/>
        <end position="1139"/>
    </location>
</feature>
<feature type="compositionally biased region" description="Acidic residues" evidence="1">
    <location>
        <begin position="659"/>
        <end position="671"/>
    </location>
</feature>
<evidence type="ECO:0000313" key="2">
    <source>
        <dbReference type="EMBL" id="SPO30979.1"/>
    </source>
</evidence>
<feature type="compositionally biased region" description="Polar residues" evidence="1">
    <location>
        <begin position="586"/>
        <end position="624"/>
    </location>
</feature>
<dbReference type="OrthoDB" id="3364128at2759"/>